<dbReference type="AlphaFoldDB" id="A0A6H9Z2H0"/>
<organism evidence="1 2">
    <name type="scientific">Actinomadura rudentiformis</name>
    <dbReference type="NCBI Taxonomy" id="359158"/>
    <lineage>
        <taxon>Bacteria</taxon>
        <taxon>Bacillati</taxon>
        <taxon>Actinomycetota</taxon>
        <taxon>Actinomycetes</taxon>
        <taxon>Streptosporangiales</taxon>
        <taxon>Thermomonosporaceae</taxon>
        <taxon>Actinomadura</taxon>
    </lineage>
</organism>
<reference evidence="1 2" key="1">
    <citation type="submission" date="2019-09" db="EMBL/GenBank/DDBJ databases">
        <title>Actinomadura physcomitrii sp. nov., a novel actinomycete isolated from moss [Physcomitrium sphaericum (Ludw) Fuernr].</title>
        <authorList>
            <person name="Zhuang X."/>
            <person name="Liu C."/>
        </authorList>
    </citation>
    <scope>NUCLEOTIDE SEQUENCE [LARGE SCALE GENOMIC DNA]</scope>
    <source>
        <strain evidence="1 2">HMC1</strain>
    </source>
</reference>
<evidence type="ECO:0000313" key="2">
    <source>
        <dbReference type="Proteomes" id="UP000468735"/>
    </source>
</evidence>
<comment type="caution">
    <text evidence="1">The sequence shown here is derived from an EMBL/GenBank/DDBJ whole genome shotgun (WGS) entry which is preliminary data.</text>
</comment>
<dbReference type="RefSeq" id="WP_151561194.1">
    <property type="nucleotide sequence ID" value="NZ_WBMT01000007.1"/>
</dbReference>
<gene>
    <name evidence="1" type="ORF">F8566_16925</name>
</gene>
<keyword evidence="2" id="KW-1185">Reference proteome</keyword>
<accession>A0A6H9Z2H0</accession>
<evidence type="ECO:0000313" key="1">
    <source>
        <dbReference type="EMBL" id="KAB2348466.1"/>
    </source>
</evidence>
<dbReference type="EMBL" id="WBMT01000007">
    <property type="protein sequence ID" value="KAB2348466.1"/>
    <property type="molecule type" value="Genomic_DNA"/>
</dbReference>
<sequence>MLTNGAVVRWDGSVKGDELLQRGLDHHLRGVVEDDLEDLLRVFLAGVLLPAELALALDLPGVVIREDRGLGLFWFDNDDPDLTVTAQAATEVPLAVALRPPIYVVGIDDARGASEESATRAFELARGLGGTIVDRYGFLVTEVSQVTKR</sequence>
<protein>
    <submittedName>
        <fullName evidence="1">Uncharacterized protein</fullName>
    </submittedName>
</protein>
<proteinExistence type="predicted"/>
<name>A0A6H9Z2H0_9ACTN</name>
<dbReference type="Proteomes" id="UP000468735">
    <property type="component" value="Unassembled WGS sequence"/>
</dbReference>